<evidence type="ECO:0000313" key="3">
    <source>
        <dbReference type="Proteomes" id="UP001305779"/>
    </source>
</evidence>
<dbReference type="InterPro" id="IPR019197">
    <property type="entry name" value="Biotin-prot_ligase_N"/>
</dbReference>
<accession>A0ABR0ELP7</accession>
<protein>
    <recommendedName>
        <fullName evidence="1">Biotin-protein ligase N-terminal domain-containing protein</fullName>
    </recommendedName>
</protein>
<dbReference type="InterPro" id="IPR029062">
    <property type="entry name" value="Class_I_gatase-like"/>
</dbReference>
<dbReference type="EMBL" id="JAXOVC010000005">
    <property type="protein sequence ID" value="KAK4502095.1"/>
    <property type="molecule type" value="Genomic_DNA"/>
</dbReference>
<dbReference type="SUPFAM" id="SSF52317">
    <property type="entry name" value="Class I glutamine amidotransferase-like"/>
    <property type="match status" value="1"/>
</dbReference>
<gene>
    <name evidence="2" type="ORF">PRZ48_007906</name>
</gene>
<evidence type="ECO:0000259" key="1">
    <source>
        <dbReference type="Pfam" id="PF09825"/>
    </source>
</evidence>
<organism evidence="2 3">
    <name type="scientific">Zasmidium cellare</name>
    <name type="common">Wine cellar mold</name>
    <name type="synonym">Racodium cellare</name>
    <dbReference type="NCBI Taxonomy" id="395010"/>
    <lineage>
        <taxon>Eukaryota</taxon>
        <taxon>Fungi</taxon>
        <taxon>Dikarya</taxon>
        <taxon>Ascomycota</taxon>
        <taxon>Pezizomycotina</taxon>
        <taxon>Dothideomycetes</taxon>
        <taxon>Dothideomycetidae</taxon>
        <taxon>Mycosphaerellales</taxon>
        <taxon>Mycosphaerellaceae</taxon>
        <taxon>Zasmidium</taxon>
    </lineage>
</organism>
<comment type="caution">
    <text evidence="2">The sequence shown here is derived from an EMBL/GenBank/DDBJ whole genome shotgun (WGS) entry which is preliminary data.</text>
</comment>
<keyword evidence="3" id="KW-1185">Reference proteome</keyword>
<evidence type="ECO:0000313" key="2">
    <source>
        <dbReference type="EMBL" id="KAK4502095.1"/>
    </source>
</evidence>
<dbReference type="Pfam" id="PF09825">
    <property type="entry name" value="BPL_N"/>
    <property type="match status" value="1"/>
</dbReference>
<sequence>MKLANIMPATMTIAQAVAAITRSPELQAYVYRGPASCDGCPESVADLLESSPTKINVTYVGPDEDVDITAQTLCRADIYAHPGGGSKIALERASISCGANRWLGLDAAWKHMKRYSPVIRDFVNNGGRYLGFCLGAYLAGHDPGFNLLRPQDDADEETSQPGAQVDDEEDTVIQVDWTFSTGSKKGQTDHRRWLYFQDGANFKLSKKSSAQVLGRYSSNGDAAAILTTFGAGWVGLIGPHPEADQDWYDDADISNPDGIHFDIGHDFVEATVTAEQ</sequence>
<feature type="domain" description="Biotin-protein ligase N-terminal" evidence="1">
    <location>
        <begin position="115"/>
        <end position="146"/>
    </location>
</feature>
<proteinExistence type="predicted"/>
<dbReference type="Proteomes" id="UP001305779">
    <property type="component" value="Unassembled WGS sequence"/>
</dbReference>
<reference evidence="2 3" key="1">
    <citation type="journal article" date="2023" name="G3 (Bethesda)">
        <title>A chromosome-level genome assembly of Zasmidium syzygii isolated from banana leaves.</title>
        <authorList>
            <person name="van Westerhoven A.C."/>
            <person name="Mehrabi R."/>
            <person name="Talebi R."/>
            <person name="Steentjes M.B.F."/>
            <person name="Corcolon B."/>
            <person name="Chong P.A."/>
            <person name="Kema G.H.J."/>
            <person name="Seidl M.F."/>
        </authorList>
    </citation>
    <scope>NUCLEOTIDE SEQUENCE [LARGE SCALE GENOMIC DNA]</scope>
    <source>
        <strain evidence="2 3">P124</strain>
    </source>
</reference>
<name>A0ABR0ELP7_ZASCE</name>